<dbReference type="Proteomes" id="UP000298681">
    <property type="component" value="Unassembled WGS sequence"/>
</dbReference>
<evidence type="ECO:0000313" key="4">
    <source>
        <dbReference type="Proteomes" id="UP000298681"/>
    </source>
</evidence>
<keyword evidence="4" id="KW-1185">Reference proteome</keyword>
<keyword evidence="2" id="KW-0472">Membrane</keyword>
<dbReference type="RefSeq" id="WP_134675176.1">
    <property type="nucleotide sequence ID" value="NZ_SPUH01000002.1"/>
</dbReference>
<organism evidence="3 4">
    <name type="scientific">Luteimonas yindakuii</name>
    <dbReference type="NCBI Taxonomy" id="2565782"/>
    <lineage>
        <taxon>Bacteria</taxon>
        <taxon>Pseudomonadati</taxon>
        <taxon>Pseudomonadota</taxon>
        <taxon>Gammaproteobacteria</taxon>
        <taxon>Lysobacterales</taxon>
        <taxon>Lysobacteraceae</taxon>
        <taxon>Luteimonas</taxon>
    </lineage>
</organism>
<keyword evidence="2" id="KW-1133">Transmembrane helix</keyword>
<comment type="caution">
    <text evidence="3">The sequence shown here is derived from an EMBL/GenBank/DDBJ whole genome shotgun (WGS) entry which is preliminary data.</text>
</comment>
<reference evidence="3 4" key="1">
    <citation type="submission" date="2019-01" db="EMBL/GenBank/DDBJ databases">
        <authorList>
            <person name="Zhang S."/>
        </authorList>
    </citation>
    <scope>NUCLEOTIDE SEQUENCE [LARGE SCALE GENOMIC DNA]</scope>
    <source>
        <strain evidence="3 4">1626</strain>
    </source>
</reference>
<gene>
    <name evidence="3" type="ORF">E4582_12715</name>
</gene>
<sequence>MSTPRPDPACWHYRDPRGRACGPYDINALARLYRFGHLRADSEVWSDADPTPPGPLRGRGDAFRLHGDGRLEALATAYPDASRALGGTAVDAHGPDQRAGAAPPAAGPEPAPPVDRATASSAPDVTSPPRAWPWAAAVLLLLGLTLLVARLAS</sequence>
<feature type="transmembrane region" description="Helical" evidence="2">
    <location>
        <begin position="131"/>
        <end position="152"/>
    </location>
</feature>
<evidence type="ECO:0000256" key="1">
    <source>
        <dbReference type="SAM" id="MobiDB-lite"/>
    </source>
</evidence>
<evidence type="ECO:0000313" key="3">
    <source>
        <dbReference type="EMBL" id="TKS53056.1"/>
    </source>
</evidence>
<feature type="region of interest" description="Disordered" evidence="1">
    <location>
        <begin position="85"/>
        <end position="127"/>
    </location>
</feature>
<keyword evidence="2" id="KW-0812">Transmembrane</keyword>
<accession>A0A4Z1R2A2</accession>
<protein>
    <submittedName>
        <fullName evidence="3">DUF4339 domain-containing protein</fullName>
    </submittedName>
</protein>
<dbReference type="AlphaFoldDB" id="A0A4Z1R2A2"/>
<dbReference type="SUPFAM" id="SSF55277">
    <property type="entry name" value="GYF domain"/>
    <property type="match status" value="1"/>
</dbReference>
<dbReference type="InterPro" id="IPR035445">
    <property type="entry name" value="GYF-like_dom_sf"/>
</dbReference>
<dbReference type="EMBL" id="SPUH01000002">
    <property type="protein sequence ID" value="TKS53056.1"/>
    <property type="molecule type" value="Genomic_DNA"/>
</dbReference>
<proteinExistence type="predicted"/>
<name>A0A4Z1R2A2_9GAMM</name>
<evidence type="ECO:0000256" key="2">
    <source>
        <dbReference type="SAM" id="Phobius"/>
    </source>
</evidence>
<dbReference type="Gene3D" id="3.30.1490.40">
    <property type="match status" value="1"/>
</dbReference>